<feature type="domain" description="Survival protein SurE-like phosphatase/nucleotidase" evidence="6">
    <location>
        <begin position="7"/>
        <end position="193"/>
    </location>
</feature>
<dbReference type="GO" id="GO:0046872">
    <property type="term" value="F:metal ion binding"/>
    <property type="evidence" value="ECO:0007669"/>
    <property type="project" value="UniProtKB-KW"/>
</dbReference>
<dbReference type="PANTHER" id="PTHR30457">
    <property type="entry name" value="5'-NUCLEOTIDASE SURE"/>
    <property type="match status" value="1"/>
</dbReference>
<evidence type="ECO:0000256" key="4">
    <source>
        <dbReference type="ARBA" id="ARBA00022723"/>
    </source>
</evidence>
<gene>
    <name evidence="7" type="ORF">GCM10007047_02120</name>
</gene>
<accession>A0A8J3D990</accession>
<evidence type="ECO:0000256" key="3">
    <source>
        <dbReference type="ARBA" id="ARBA00012643"/>
    </source>
</evidence>
<evidence type="ECO:0000259" key="6">
    <source>
        <dbReference type="Pfam" id="PF01975"/>
    </source>
</evidence>
<reference evidence="7" key="1">
    <citation type="journal article" date="2014" name="Int. J. Syst. Evol. Microbiol.">
        <title>Complete genome sequence of Corynebacterium casei LMG S-19264T (=DSM 44701T), isolated from a smear-ripened cheese.</title>
        <authorList>
            <consortium name="US DOE Joint Genome Institute (JGI-PGF)"/>
            <person name="Walter F."/>
            <person name="Albersmeier A."/>
            <person name="Kalinowski J."/>
            <person name="Ruckert C."/>
        </authorList>
    </citation>
    <scope>NUCLEOTIDE SEQUENCE</scope>
    <source>
        <strain evidence="7">KCTC 12870</strain>
    </source>
</reference>
<dbReference type="InterPro" id="IPR002828">
    <property type="entry name" value="SurE-like_Pase/nucleotidase"/>
</dbReference>
<comment type="similarity">
    <text evidence="2">Belongs to the SurE nucleotidase family.</text>
</comment>
<dbReference type="EMBL" id="BMXG01000001">
    <property type="protein sequence ID" value="GHB90856.1"/>
    <property type="molecule type" value="Genomic_DNA"/>
</dbReference>
<keyword evidence="5" id="KW-0378">Hydrolase</keyword>
<dbReference type="Pfam" id="PF01975">
    <property type="entry name" value="SurE"/>
    <property type="match status" value="1"/>
</dbReference>
<dbReference type="Gene3D" id="3.40.1210.10">
    <property type="entry name" value="Survival protein SurE-like phosphatase/nucleotidase"/>
    <property type="match status" value="1"/>
</dbReference>
<dbReference type="PANTHER" id="PTHR30457:SF0">
    <property type="entry name" value="PHOSPHATASE, PUTATIVE (AFU_ORTHOLOGUE AFUA_4G01070)-RELATED"/>
    <property type="match status" value="1"/>
</dbReference>
<dbReference type="SUPFAM" id="SSF64167">
    <property type="entry name" value="SurE-like"/>
    <property type="match status" value="1"/>
</dbReference>
<reference evidence="7" key="2">
    <citation type="submission" date="2020-09" db="EMBL/GenBank/DDBJ databases">
        <authorList>
            <person name="Sun Q."/>
            <person name="Kim S."/>
        </authorList>
    </citation>
    <scope>NUCLEOTIDE SEQUENCE</scope>
    <source>
        <strain evidence="7">KCTC 12870</strain>
    </source>
</reference>
<evidence type="ECO:0000256" key="5">
    <source>
        <dbReference type="ARBA" id="ARBA00022801"/>
    </source>
</evidence>
<dbReference type="AlphaFoldDB" id="A0A8J3D990"/>
<dbReference type="RefSeq" id="WP_189510969.1">
    <property type="nucleotide sequence ID" value="NZ_BMXG01000001.1"/>
</dbReference>
<evidence type="ECO:0000256" key="2">
    <source>
        <dbReference type="ARBA" id="ARBA00011062"/>
    </source>
</evidence>
<comment type="caution">
    <text evidence="7">The sequence shown here is derived from an EMBL/GenBank/DDBJ whole genome shotgun (WGS) entry which is preliminary data.</text>
</comment>
<comment type="catalytic activity">
    <reaction evidence="1">
        <text>a ribonucleoside 5'-phosphate + H2O = a ribonucleoside + phosphate</text>
        <dbReference type="Rhea" id="RHEA:12484"/>
        <dbReference type="ChEBI" id="CHEBI:15377"/>
        <dbReference type="ChEBI" id="CHEBI:18254"/>
        <dbReference type="ChEBI" id="CHEBI:43474"/>
        <dbReference type="ChEBI" id="CHEBI:58043"/>
        <dbReference type="EC" id="3.1.3.5"/>
    </reaction>
</comment>
<dbReference type="InterPro" id="IPR036523">
    <property type="entry name" value="SurE-like_sf"/>
</dbReference>
<keyword evidence="8" id="KW-1185">Reference proteome</keyword>
<organism evidence="7 8">
    <name type="scientific">Cerasicoccus arenae</name>
    <dbReference type="NCBI Taxonomy" id="424488"/>
    <lineage>
        <taxon>Bacteria</taxon>
        <taxon>Pseudomonadati</taxon>
        <taxon>Verrucomicrobiota</taxon>
        <taxon>Opitutia</taxon>
        <taxon>Puniceicoccales</taxon>
        <taxon>Cerasicoccaceae</taxon>
        <taxon>Cerasicoccus</taxon>
    </lineage>
</organism>
<dbReference type="InterPro" id="IPR030048">
    <property type="entry name" value="SurE"/>
</dbReference>
<sequence length="258" mass="28059">MADQKHILVTNDDGIDSYFLRVLVDALVKDFRVTVAAPMGEKSWIGRAMSRNGEVHLAESENFPCRAFALDGTPSDCVNIALGHLLVDDMPDAVCSGINLGFNCMAPLIFSSGTVAGALEGAAWGLPALAFSHQVPDTVYETLRQNHGKAEGVLEDSLRAASDWARDFASQRLPEGQDGLIVHNYNFPSMTTAGALIEQTSLSPFKIKTLFKKSGPSSFDFQYNDGEPPETGTYDWACLVRGNISYTRLDFGRVGQMD</sequence>
<dbReference type="EC" id="3.1.3.5" evidence="3"/>
<proteinExistence type="inferred from homology"/>
<evidence type="ECO:0000313" key="7">
    <source>
        <dbReference type="EMBL" id="GHB90856.1"/>
    </source>
</evidence>
<protein>
    <recommendedName>
        <fullName evidence="3">5'-nucleotidase</fullName>
        <ecNumber evidence="3">3.1.3.5</ecNumber>
    </recommendedName>
</protein>
<dbReference type="GO" id="GO:0008253">
    <property type="term" value="F:5'-nucleotidase activity"/>
    <property type="evidence" value="ECO:0007669"/>
    <property type="project" value="UniProtKB-EC"/>
</dbReference>
<dbReference type="Proteomes" id="UP000642829">
    <property type="component" value="Unassembled WGS sequence"/>
</dbReference>
<name>A0A8J3D990_9BACT</name>
<evidence type="ECO:0000256" key="1">
    <source>
        <dbReference type="ARBA" id="ARBA00000815"/>
    </source>
</evidence>
<evidence type="ECO:0000313" key="8">
    <source>
        <dbReference type="Proteomes" id="UP000642829"/>
    </source>
</evidence>
<keyword evidence="4" id="KW-0479">Metal-binding</keyword>